<comment type="caution">
    <text evidence="2">The sequence shown here is derived from an EMBL/GenBank/DDBJ whole genome shotgun (WGS) entry which is preliminary data.</text>
</comment>
<gene>
    <name evidence="2" type="ORF">DXT76_13750</name>
</gene>
<accession>A0A3D8VM13</accession>
<evidence type="ECO:0000256" key="1">
    <source>
        <dbReference type="SAM" id="MobiDB-lite"/>
    </source>
</evidence>
<dbReference type="RefSeq" id="WP_115894502.1">
    <property type="nucleotide sequence ID" value="NZ_QTLC01000048.1"/>
</dbReference>
<evidence type="ECO:0000313" key="2">
    <source>
        <dbReference type="EMBL" id="RDY70327.1"/>
    </source>
</evidence>
<dbReference type="Pfam" id="PF10934">
    <property type="entry name" value="Sheath_initiator"/>
    <property type="match status" value="1"/>
</dbReference>
<sequence length="150" mass="17204">MDNLFPENVPSLDEEQSQSDSVSFGRSWAFDFEKGEFSMDPSGRVKESGPFEAWLEWCRYAVRTKRYAYLAHTDDHGHEFQELISRNLTRGANESEIMRLVKECLLVNPRTSSVDNFSFEWEGARVYFTCTVTNARDESAVIEGGVNLND</sequence>
<dbReference type="InterPro" id="IPR020288">
    <property type="entry name" value="Sheath_initiator"/>
</dbReference>
<reference evidence="2 3" key="1">
    <citation type="submission" date="2018-08" db="EMBL/GenBank/DDBJ databases">
        <title>Genome sequence of strict halophilic Halobacillus trueperi SS1 isolated from Lunsu, a salty water body of North West Himalayas.</title>
        <authorList>
            <person name="Gupta S."/>
            <person name="Sharma P."/>
            <person name="Dev K."/>
            <person name="Baumler D."/>
            <person name="Sourirajan A."/>
        </authorList>
    </citation>
    <scope>NUCLEOTIDE SEQUENCE [LARGE SCALE GENOMIC DNA]</scope>
    <source>
        <strain evidence="2 3">SS1</strain>
    </source>
</reference>
<organism evidence="2 3">
    <name type="scientific">Halobacillus trueperi</name>
    <dbReference type="NCBI Taxonomy" id="156205"/>
    <lineage>
        <taxon>Bacteria</taxon>
        <taxon>Bacillati</taxon>
        <taxon>Bacillota</taxon>
        <taxon>Bacilli</taxon>
        <taxon>Bacillales</taxon>
        <taxon>Bacillaceae</taxon>
        <taxon>Halobacillus</taxon>
    </lineage>
</organism>
<evidence type="ECO:0000313" key="3">
    <source>
        <dbReference type="Proteomes" id="UP000257032"/>
    </source>
</evidence>
<name>A0A3D8VM13_9BACI</name>
<dbReference type="Proteomes" id="UP000257032">
    <property type="component" value="Unassembled WGS sequence"/>
</dbReference>
<feature type="region of interest" description="Disordered" evidence="1">
    <location>
        <begin position="1"/>
        <end position="22"/>
    </location>
</feature>
<protein>
    <submittedName>
        <fullName evidence="2">DUF2634 domain-containing protein</fullName>
    </submittedName>
</protein>
<proteinExistence type="predicted"/>
<dbReference type="AlphaFoldDB" id="A0A3D8VM13"/>
<dbReference type="EMBL" id="QTLC01000048">
    <property type="protein sequence ID" value="RDY70327.1"/>
    <property type="molecule type" value="Genomic_DNA"/>
</dbReference>